<organism evidence="2 3">
    <name type="scientific">Caballeronia sordidicola</name>
    <name type="common">Burkholderia sordidicola</name>
    <dbReference type="NCBI Taxonomy" id="196367"/>
    <lineage>
        <taxon>Bacteria</taxon>
        <taxon>Pseudomonadati</taxon>
        <taxon>Pseudomonadota</taxon>
        <taxon>Betaproteobacteria</taxon>
        <taxon>Burkholderiales</taxon>
        <taxon>Burkholderiaceae</taxon>
        <taxon>Caballeronia</taxon>
    </lineage>
</organism>
<dbReference type="AlphaFoldDB" id="A0A226XBD0"/>
<dbReference type="EMBL" id="MTHB01000023">
    <property type="protein sequence ID" value="OXC80267.1"/>
    <property type="molecule type" value="Genomic_DNA"/>
</dbReference>
<evidence type="ECO:0000313" key="2">
    <source>
        <dbReference type="EMBL" id="OXC80267.1"/>
    </source>
</evidence>
<comment type="caution">
    <text evidence="2">The sequence shown here is derived from an EMBL/GenBank/DDBJ whole genome shotgun (WGS) entry which is preliminary data.</text>
</comment>
<dbReference type="Proteomes" id="UP000214720">
    <property type="component" value="Unassembled WGS sequence"/>
</dbReference>
<reference evidence="3" key="1">
    <citation type="submission" date="2017-01" db="EMBL/GenBank/DDBJ databases">
        <title>Genome Analysis of Deinococcus marmoris KOPRI26562.</title>
        <authorList>
            <person name="Kim J.H."/>
            <person name="Oh H.-M."/>
        </authorList>
    </citation>
    <scope>NUCLEOTIDE SEQUENCE [LARGE SCALE GENOMIC DNA]</scope>
    <source>
        <strain evidence="3">PAMC 26633</strain>
    </source>
</reference>
<accession>A0A226XBD0</accession>
<sequence length="69" mass="7529">MAVAKKTASAASCAETGEAWQRTQQDETPNAVVGRFEHPANRNGSLLQVWKTSVGLLIARVWRENPPPV</sequence>
<gene>
    <name evidence="2" type="ORF">BSU04_03320</name>
</gene>
<name>A0A226XBD0_CABSO</name>
<protein>
    <submittedName>
        <fullName evidence="2">Uncharacterized protein</fullName>
    </submittedName>
</protein>
<evidence type="ECO:0000313" key="3">
    <source>
        <dbReference type="Proteomes" id="UP000214720"/>
    </source>
</evidence>
<proteinExistence type="predicted"/>
<feature type="region of interest" description="Disordered" evidence="1">
    <location>
        <begin position="1"/>
        <end position="28"/>
    </location>
</feature>
<evidence type="ECO:0000256" key="1">
    <source>
        <dbReference type="SAM" id="MobiDB-lite"/>
    </source>
</evidence>